<dbReference type="AlphaFoldDB" id="A0ABD1Z4N9"/>
<evidence type="ECO:0000256" key="1">
    <source>
        <dbReference type="ARBA" id="ARBA00022723"/>
    </source>
</evidence>
<feature type="domain" description="Fe2OG dioxygenase" evidence="4">
    <location>
        <begin position="234"/>
        <end position="335"/>
    </location>
</feature>
<protein>
    <recommendedName>
        <fullName evidence="4">Fe2OG dioxygenase domain-containing protein</fullName>
    </recommendedName>
</protein>
<gene>
    <name evidence="5" type="ORF">R1flu_010334</name>
</gene>
<keyword evidence="3" id="KW-0560">Oxidoreductase</keyword>
<dbReference type="EMBL" id="JBHFFA010000002">
    <property type="protein sequence ID" value="KAL2642747.1"/>
    <property type="molecule type" value="Genomic_DNA"/>
</dbReference>
<dbReference type="PANTHER" id="PTHR47990">
    <property type="entry name" value="2-OXOGLUTARATE (2OG) AND FE(II)-DEPENDENT OXYGENASE SUPERFAMILY PROTEIN-RELATED"/>
    <property type="match status" value="1"/>
</dbReference>
<reference evidence="5 6" key="1">
    <citation type="submission" date="2024-09" db="EMBL/GenBank/DDBJ databases">
        <title>Chromosome-scale assembly of Riccia fluitans.</title>
        <authorList>
            <person name="Paukszto L."/>
            <person name="Sawicki J."/>
            <person name="Karawczyk K."/>
            <person name="Piernik-Szablinska J."/>
            <person name="Szczecinska M."/>
            <person name="Mazdziarz M."/>
        </authorList>
    </citation>
    <scope>NUCLEOTIDE SEQUENCE [LARGE SCALE GENOMIC DNA]</scope>
    <source>
        <strain evidence="5">Rf_01</strain>
        <tissue evidence="5">Aerial parts of the thallus</tissue>
    </source>
</reference>
<evidence type="ECO:0000313" key="6">
    <source>
        <dbReference type="Proteomes" id="UP001605036"/>
    </source>
</evidence>
<dbReference type="InterPro" id="IPR027443">
    <property type="entry name" value="IPNS-like_sf"/>
</dbReference>
<dbReference type="InterPro" id="IPR050231">
    <property type="entry name" value="Iron_ascorbate_oxido_reductase"/>
</dbReference>
<dbReference type="InterPro" id="IPR026992">
    <property type="entry name" value="DIOX_N"/>
</dbReference>
<evidence type="ECO:0000313" key="5">
    <source>
        <dbReference type="EMBL" id="KAL2642747.1"/>
    </source>
</evidence>
<organism evidence="5 6">
    <name type="scientific">Riccia fluitans</name>
    <dbReference type="NCBI Taxonomy" id="41844"/>
    <lineage>
        <taxon>Eukaryota</taxon>
        <taxon>Viridiplantae</taxon>
        <taxon>Streptophyta</taxon>
        <taxon>Embryophyta</taxon>
        <taxon>Marchantiophyta</taxon>
        <taxon>Marchantiopsida</taxon>
        <taxon>Marchantiidae</taxon>
        <taxon>Marchantiales</taxon>
        <taxon>Ricciaceae</taxon>
        <taxon>Riccia</taxon>
    </lineage>
</organism>
<keyword evidence="2 3" id="KW-0408">Iron</keyword>
<dbReference type="Pfam" id="PF14226">
    <property type="entry name" value="DIOX_N"/>
    <property type="match status" value="1"/>
</dbReference>
<evidence type="ECO:0000259" key="4">
    <source>
        <dbReference type="PROSITE" id="PS51471"/>
    </source>
</evidence>
<dbReference type="Pfam" id="PF03171">
    <property type="entry name" value="2OG-FeII_Oxy"/>
    <property type="match status" value="1"/>
</dbReference>
<evidence type="ECO:0000256" key="3">
    <source>
        <dbReference type="RuleBase" id="RU003682"/>
    </source>
</evidence>
<keyword evidence="1 3" id="KW-0479">Metal-binding</keyword>
<dbReference type="InterPro" id="IPR005123">
    <property type="entry name" value="Oxoglu/Fe-dep_dioxygenase_dom"/>
</dbReference>
<proteinExistence type="inferred from homology"/>
<dbReference type="GO" id="GO:0016491">
    <property type="term" value="F:oxidoreductase activity"/>
    <property type="evidence" value="ECO:0007669"/>
    <property type="project" value="UniProtKB-KW"/>
</dbReference>
<dbReference type="Gene3D" id="2.60.120.330">
    <property type="entry name" value="B-lactam Antibiotic, Isopenicillin N Synthase, Chain"/>
    <property type="match status" value="1"/>
</dbReference>
<comment type="caution">
    <text evidence="5">The sequence shown here is derived from an EMBL/GenBank/DDBJ whole genome shotgun (WGS) entry which is preliminary data.</text>
</comment>
<sequence>MSLSMGTQGLGPTTLPPATELLASLANIAQRTDSSITNAGLLSVLLQGSQLPEIYVQPEQDRPTKSHDVQTELELDLPAVDLSALNSADGPARDEALAQMVHACETWGFIQVINHGVDLELIEKCEAEVHRLFQLPVSIKENALRVPGAQYGYGANFWLNLPAMNWAESFHVNKHNCKEYAAKLWPSDYERFSSSVEKYISQVEDLGHRVRRILTEGLGLAPDYFDQYFEEHETMASLRMNFYPLCPEPSKALGLKAHRDPHFLTLLHQDATGGLQIWNESRDEWFNVKPRVDSFILNVGDVLQAASNGIYRSVLHRVVVNSYKTRLSMACFYNTSATVVAPPQLLTPENPQRYRPFSWKEYIRTAYTVTTGKVSQLDELYGIQENLPKQQDDQR</sequence>
<evidence type="ECO:0000256" key="2">
    <source>
        <dbReference type="ARBA" id="ARBA00023004"/>
    </source>
</evidence>
<dbReference type="Proteomes" id="UP001605036">
    <property type="component" value="Unassembled WGS sequence"/>
</dbReference>
<dbReference type="GO" id="GO:0046872">
    <property type="term" value="F:metal ion binding"/>
    <property type="evidence" value="ECO:0007669"/>
    <property type="project" value="UniProtKB-KW"/>
</dbReference>
<comment type="similarity">
    <text evidence="3">Belongs to the iron/ascorbate-dependent oxidoreductase family.</text>
</comment>
<dbReference type="SUPFAM" id="SSF51197">
    <property type="entry name" value="Clavaminate synthase-like"/>
    <property type="match status" value="1"/>
</dbReference>
<dbReference type="InterPro" id="IPR044861">
    <property type="entry name" value="IPNS-like_FE2OG_OXY"/>
</dbReference>
<dbReference type="PROSITE" id="PS51471">
    <property type="entry name" value="FE2OG_OXY"/>
    <property type="match status" value="1"/>
</dbReference>
<accession>A0ABD1Z4N9</accession>
<name>A0ABD1Z4N9_9MARC</name>
<keyword evidence="6" id="KW-1185">Reference proteome</keyword>